<dbReference type="PANTHER" id="PTHR37316:SF3">
    <property type="entry name" value="TEICHOIC ACID GLYCEROL-PHOSPHATE TRANSFERASE"/>
    <property type="match status" value="1"/>
</dbReference>
<comment type="subcellular location">
    <subcellularLocation>
        <location evidence="1">Cell membrane</location>
        <topology evidence="1">Peripheral membrane protein</topology>
    </subcellularLocation>
</comment>
<dbReference type="InterPro" id="IPR043149">
    <property type="entry name" value="TagF_N"/>
</dbReference>
<accession>A0A5T0F6A0</accession>
<keyword evidence="6" id="KW-0472">Membrane</keyword>
<comment type="caution">
    <text evidence="7">The sequence shown here is derived from an EMBL/GenBank/DDBJ whole genome shotgun (WGS) entry which is preliminary data.</text>
</comment>
<evidence type="ECO:0000256" key="4">
    <source>
        <dbReference type="ARBA" id="ARBA00022679"/>
    </source>
</evidence>
<sequence>MNKIKKYLFKIFRFLPLSKNKIVFIAHSAGRFDCNPKAIFEELLQSNAQIKCIWILNKKLHHEYQDKYPNVLFVEPNSIKTFFHLSTCRVFINNQIHIYYKKMGFSKRPDQLYLQTWHGSFGMKHVAISDDIATVREACADMDYWITNSFFESEVYKNTFDKNARFLEIGHARNDCLFSSNHNKNVHSYYGLKDHEKIALYAPTKREDGFNNFELDFKKLKFVLEKKFQVNFVILIRTHRNLKFDFKNDNIIDAFDYPDVMELVKECDVLISDYSSIICDFALTYKPIFIYAKDYDTFILTSKLYHDYSKLPFGLSKNFNELENCIANFDYDTYKQELKEWLENVGCIEDGKAGKKISNLIIQFINKDKNINLYTTNQITPYIAKIMGFKNIYFTFRNIGDQIIMMRSLELLHQKTKQIFLIGTTLPDLWKEVKFVKVINLKEIKPHIYQKEQFDLMTSYGIKPIFLTQESFNKEKGKYIRTYGPSHIVANVCSKLGLEGDIAVDLHFPLSEKEKTFGRFVSENRKQIAIISGGLQRYKTYPFGKLQQVVDELKDRYDFIQIGTKKDLPLRGALDLREKLTLREVASTLYNSDLFVGGIGGLMHMANAVGCPSVVLYSEAEPNYMVNYYNNINVFPKNNICLKCTEGKHCPWTSPCKAESQKYSCIDNIRIEDVIDAINKRIYMPRNLNKTTIYNVEAKKVFGLEEQKKVGFSFQSLNNKYIYLDRKKEKDKKVLQLLIFGLKPVSILWKKRYYKLRIFNIHLSFDKFKFKFRIGREKEDIDNANLTYRIGNSEWIKGYEKYYNQFLKLQKYFDKKSLELLHYIFQIKLLSKKTNKQYIESEYFDNKKRLILRNELIGLKHSVGNLFLEGQPIDVYMYGGFITLIQQTNSYALLHECFIKGSYFSYIKSNDIIDIGIGNGLSSFYLSKYTDKKLYCFEASNKVYDLFLESVKLNNKQEKIMSYNLAIGSKKQSVYVSNRIDNGNKTSLSIQSHSVFMDTIDNLVEELCIKPKMINIWVNGDEYDCLIGMFSTIKIFRPILHINISYSAEILFRVIDFAINSLDNYNFKIRKTIEPHIVQELFLIATPKELK</sequence>
<dbReference type="GO" id="GO:0008168">
    <property type="term" value="F:methyltransferase activity"/>
    <property type="evidence" value="ECO:0007669"/>
    <property type="project" value="UniProtKB-KW"/>
</dbReference>
<dbReference type="SUPFAM" id="SSF53756">
    <property type="entry name" value="UDP-Glycosyltransferase/glycogen phosphorylase"/>
    <property type="match status" value="2"/>
</dbReference>
<dbReference type="Pfam" id="PF01075">
    <property type="entry name" value="Glyco_transf_9"/>
    <property type="match status" value="1"/>
</dbReference>
<dbReference type="GO" id="GO:0047355">
    <property type="term" value="F:CDP-glycerol glycerophosphotransferase activity"/>
    <property type="evidence" value="ECO:0007669"/>
    <property type="project" value="InterPro"/>
</dbReference>
<evidence type="ECO:0000256" key="2">
    <source>
        <dbReference type="ARBA" id="ARBA00010488"/>
    </source>
</evidence>
<keyword evidence="4 7" id="KW-0808">Transferase</keyword>
<dbReference type="Pfam" id="PF04464">
    <property type="entry name" value="Glyphos_transf"/>
    <property type="match status" value="1"/>
</dbReference>
<dbReference type="Gene3D" id="3.40.50.150">
    <property type="entry name" value="Vaccinia Virus protein VP39"/>
    <property type="match status" value="1"/>
</dbReference>
<evidence type="ECO:0000256" key="6">
    <source>
        <dbReference type="ARBA" id="ARBA00023136"/>
    </source>
</evidence>
<evidence type="ECO:0000313" key="7">
    <source>
        <dbReference type="EMBL" id="EAJ8024540.1"/>
    </source>
</evidence>
<dbReference type="InterPro" id="IPR051612">
    <property type="entry name" value="Teichoic_Acid_Biosynth"/>
</dbReference>
<dbReference type="AlphaFoldDB" id="A0A5T0F6A0"/>
<dbReference type="NCBIfam" id="TIGR01444">
    <property type="entry name" value="fkbM_fam"/>
    <property type="match status" value="1"/>
</dbReference>
<protein>
    <submittedName>
        <fullName evidence="7">FkbM family methyltransferase</fullName>
    </submittedName>
</protein>
<name>A0A5T0F6A0_CAMJU</name>
<dbReference type="GO" id="GO:0005886">
    <property type="term" value="C:plasma membrane"/>
    <property type="evidence" value="ECO:0007669"/>
    <property type="project" value="UniProtKB-SubCell"/>
</dbReference>
<dbReference type="Gene3D" id="3.40.50.2000">
    <property type="entry name" value="Glycogen Phosphorylase B"/>
    <property type="match status" value="1"/>
</dbReference>
<dbReference type="EMBL" id="AACAVU010000005">
    <property type="protein sequence ID" value="EAJ8024540.1"/>
    <property type="molecule type" value="Genomic_DNA"/>
</dbReference>
<proteinExistence type="inferred from homology"/>
<evidence type="ECO:0000256" key="3">
    <source>
        <dbReference type="ARBA" id="ARBA00022475"/>
    </source>
</evidence>
<comment type="similarity">
    <text evidence="2">Belongs to the CDP-glycerol glycerophosphotransferase family.</text>
</comment>
<dbReference type="SUPFAM" id="SSF53335">
    <property type="entry name" value="S-adenosyl-L-methionine-dependent methyltransferases"/>
    <property type="match status" value="1"/>
</dbReference>
<keyword evidence="7" id="KW-0489">Methyltransferase</keyword>
<dbReference type="InterPro" id="IPR029063">
    <property type="entry name" value="SAM-dependent_MTases_sf"/>
</dbReference>
<organism evidence="7">
    <name type="scientific">Campylobacter jejuni</name>
    <dbReference type="NCBI Taxonomy" id="197"/>
    <lineage>
        <taxon>Bacteria</taxon>
        <taxon>Pseudomonadati</taxon>
        <taxon>Campylobacterota</taxon>
        <taxon>Epsilonproteobacteria</taxon>
        <taxon>Campylobacterales</taxon>
        <taxon>Campylobacteraceae</taxon>
        <taxon>Campylobacter</taxon>
    </lineage>
</organism>
<dbReference type="Gene3D" id="3.40.50.12580">
    <property type="match status" value="1"/>
</dbReference>
<keyword evidence="5" id="KW-0777">Teichoic acid biosynthesis</keyword>
<dbReference type="PANTHER" id="PTHR37316">
    <property type="entry name" value="TEICHOIC ACID GLYCEROL-PHOSPHATE PRIMASE"/>
    <property type="match status" value="1"/>
</dbReference>
<evidence type="ECO:0000256" key="1">
    <source>
        <dbReference type="ARBA" id="ARBA00004202"/>
    </source>
</evidence>
<dbReference type="InterPro" id="IPR002201">
    <property type="entry name" value="Glyco_trans_9"/>
</dbReference>
<dbReference type="Gene3D" id="3.40.50.11820">
    <property type="match status" value="1"/>
</dbReference>
<dbReference type="InterPro" id="IPR007554">
    <property type="entry name" value="Glycerophosphate_synth"/>
</dbReference>
<dbReference type="GO" id="GO:0032259">
    <property type="term" value="P:methylation"/>
    <property type="evidence" value="ECO:0007669"/>
    <property type="project" value="UniProtKB-KW"/>
</dbReference>
<evidence type="ECO:0000256" key="5">
    <source>
        <dbReference type="ARBA" id="ARBA00022944"/>
    </source>
</evidence>
<keyword evidence="3" id="KW-1003">Cell membrane</keyword>
<gene>
    <name evidence="7" type="ORF">BGG17_04130</name>
</gene>
<dbReference type="InterPro" id="IPR006342">
    <property type="entry name" value="FkbM_mtfrase"/>
</dbReference>
<dbReference type="InterPro" id="IPR043148">
    <property type="entry name" value="TagF_C"/>
</dbReference>
<dbReference type="GO" id="GO:0016757">
    <property type="term" value="F:glycosyltransferase activity"/>
    <property type="evidence" value="ECO:0007669"/>
    <property type="project" value="InterPro"/>
</dbReference>
<reference evidence="7" key="1">
    <citation type="submission" date="2018-05" db="EMBL/GenBank/DDBJ databases">
        <authorList>
            <consortium name="PulseNet: The National Subtyping Network for Foodborne Disease Surveillance"/>
            <person name="Tarr C.L."/>
            <person name="Trees E."/>
            <person name="Katz L.S."/>
            <person name="Carleton-Romer H.A."/>
            <person name="Stroika S."/>
            <person name="Kucerova Z."/>
            <person name="Roache K.F."/>
            <person name="Sabol A.L."/>
            <person name="Besser J."/>
            <person name="Gerner-Smidt P."/>
        </authorList>
    </citation>
    <scope>NUCLEOTIDE SEQUENCE</scope>
    <source>
        <strain evidence="7">PNUSAC000766</strain>
    </source>
</reference>
<dbReference type="GO" id="GO:0019350">
    <property type="term" value="P:teichoic acid biosynthetic process"/>
    <property type="evidence" value="ECO:0007669"/>
    <property type="project" value="UniProtKB-KW"/>
</dbReference>